<dbReference type="AlphaFoldDB" id="A0A9N7YJJ5"/>
<feature type="transmembrane region" description="Helical" evidence="1">
    <location>
        <begin position="95"/>
        <end position="118"/>
    </location>
</feature>
<accession>A0A9N7YJJ5</accession>
<reference evidence="3" key="1">
    <citation type="submission" date="2020-03" db="EMBL/GenBank/DDBJ databases">
        <authorList>
            <person name="Weist P."/>
        </authorList>
    </citation>
    <scope>NUCLEOTIDE SEQUENCE</scope>
</reference>
<name>A0A9N7YJJ5_PLEPL</name>
<evidence type="ECO:0000256" key="1">
    <source>
        <dbReference type="SAM" id="Phobius"/>
    </source>
</evidence>
<comment type="caution">
    <text evidence="3">The sequence shown here is derived from an EMBL/GenBank/DDBJ whole genome shotgun (WGS) entry which is preliminary data.</text>
</comment>
<gene>
    <name evidence="3" type="ORF">PLEPLA_LOCUS17233</name>
</gene>
<evidence type="ECO:0000313" key="3">
    <source>
        <dbReference type="EMBL" id="CAB1429257.1"/>
    </source>
</evidence>
<dbReference type="Proteomes" id="UP001153269">
    <property type="component" value="Unassembled WGS sequence"/>
</dbReference>
<protein>
    <submittedName>
        <fullName evidence="3">Uncharacterized protein</fullName>
    </submittedName>
</protein>
<feature type="chain" id="PRO_5040236452" evidence="2">
    <location>
        <begin position="18"/>
        <end position="134"/>
    </location>
</feature>
<organism evidence="3 4">
    <name type="scientific">Pleuronectes platessa</name>
    <name type="common">European plaice</name>
    <dbReference type="NCBI Taxonomy" id="8262"/>
    <lineage>
        <taxon>Eukaryota</taxon>
        <taxon>Metazoa</taxon>
        <taxon>Chordata</taxon>
        <taxon>Craniata</taxon>
        <taxon>Vertebrata</taxon>
        <taxon>Euteleostomi</taxon>
        <taxon>Actinopterygii</taxon>
        <taxon>Neopterygii</taxon>
        <taxon>Teleostei</taxon>
        <taxon>Neoteleostei</taxon>
        <taxon>Acanthomorphata</taxon>
        <taxon>Carangaria</taxon>
        <taxon>Pleuronectiformes</taxon>
        <taxon>Pleuronectoidei</taxon>
        <taxon>Pleuronectidae</taxon>
        <taxon>Pleuronectes</taxon>
    </lineage>
</organism>
<feature type="signal peptide" evidence="2">
    <location>
        <begin position="1"/>
        <end position="17"/>
    </location>
</feature>
<keyword evidence="1" id="KW-0812">Transmembrane</keyword>
<keyword evidence="2" id="KW-0732">Signal</keyword>
<keyword evidence="4" id="KW-1185">Reference proteome</keyword>
<dbReference type="EMBL" id="CADEAL010001114">
    <property type="protein sequence ID" value="CAB1429257.1"/>
    <property type="molecule type" value="Genomic_DNA"/>
</dbReference>
<proteinExistence type="predicted"/>
<keyword evidence="1" id="KW-0472">Membrane</keyword>
<evidence type="ECO:0000313" key="4">
    <source>
        <dbReference type="Proteomes" id="UP001153269"/>
    </source>
</evidence>
<keyword evidence="1" id="KW-1133">Transmembrane helix</keyword>
<sequence length="134" mass="14736">MLVLYLVFLSLLAASSGQSGAHPYYPDIWISADDPPQFDYAAVTPRSMEEGSWPDVPAGVADQILVEDPALLTNPEPHAVEEPAPDEDESVVWKIGLVVTVLLVSVVGCLSTAYYLCVWRGGRIYYQRQKQLVV</sequence>
<evidence type="ECO:0000256" key="2">
    <source>
        <dbReference type="SAM" id="SignalP"/>
    </source>
</evidence>